<dbReference type="InterPro" id="IPR038770">
    <property type="entry name" value="Na+/solute_symporter_sf"/>
</dbReference>
<feature type="compositionally biased region" description="Basic residues" evidence="8">
    <location>
        <begin position="68"/>
        <end position="89"/>
    </location>
</feature>
<feature type="compositionally biased region" description="Basic and acidic residues" evidence="8">
    <location>
        <begin position="95"/>
        <end position="107"/>
    </location>
</feature>
<evidence type="ECO:0000256" key="6">
    <source>
        <dbReference type="ARBA" id="ARBA00022989"/>
    </source>
</evidence>
<protein>
    <recommendedName>
        <fullName evidence="12">Arsenic resistance protein</fullName>
    </recommendedName>
</protein>
<evidence type="ECO:0000256" key="9">
    <source>
        <dbReference type="SAM" id="Phobius"/>
    </source>
</evidence>
<reference evidence="10 11" key="1">
    <citation type="submission" date="2018-02" db="EMBL/GenBank/DDBJ databases">
        <title>Bacteriophage NCPPB3778 and a type I-E CRISPR drive the evolution of the US Biological Select Agent, Rathayibacter toxicus.</title>
        <authorList>
            <person name="Davis E.W.II."/>
            <person name="Tabima J.F."/>
            <person name="Weisberg A.J."/>
            <person name="Lopes L.D."/>
            <person name="Wiseman M.S."/>
            <person name="Wiseman M.S."/>
            <person name="Pupko T."/>
            <person name="Belcher M.S."/>
            <person name="Sechler A.J."/>
            <person name="Tancos M.A."/>
            <person name="Schroeder B.K."/>
            <person name="Murray T.D."/>
            <person name="Luster D.G."/>
            <person name="Schneider W.L."/>
            <person name="Rogers E."/>
            <person name="Andreote F.D."/>
            <person name="Grunwald N.J."/>
            <person name="Putnam M.L."/>
            <person name="Chang J.H."/>
        </authorList>
    </citation>
    <scope>NUCLEOTIDE SEQUENCE [LARGE SCALE GENOMIC DNA]</scope>
    <source>
        <strain evidence="10 11">AY1B3</strain>
    </source>
</reference>
<dbReference type="InterPro" id="IPR004706">
    <property type="entry name" value="Arsenical-R_Acr3"/>
</dbReference>
<dbReference type="Pfam" id="PF01758">
    <property type="entry name" value="SBF"/>
    <property type="match status" value="1"/>
</dbReference>
<dbReference type="InterPro" id="IPR002657">
    <property type="entry name" value="BilAc:Na_symport/Acr3"/>
</dbReference>
<dbReference type="Proteomes" id="UP000239241">
    <property type="component" value="Unassembled WGS sequence"/>
</dbReference>
<evidence type="ECO:0000256" key="5">
    <source>
        <dbReference type="ARBA" id="ARBA00022692"/>
    </source>
</evidence>
<accession>A0A2S5VNZ9</accession>
<sequence length="633" mass="66827">MAVLLVCTCAVAGGTHAPSAEGRAGVRRVKSRLHKHVLHLPSGRTRVPVLPWAHAATRRPVPPSTRGRGGRRAGRGVRAHRGGRRRRPGRAVLGARDDGRRDPEHRARGGGGGRRAARPRPRATPPGRVRARRRRARGHAARRAGGARRGRGRHRLRRPDGRRARRRGPGRAAGRRRGRRRRHLPPRDRRRRRPALGAGRAPRGRGRSRAHVRRGRAGGRRAAGARGARGACGRADRDPGRRRGHGRRHPRARGRGRRRRAPLRPAARGRDPRRARWRGGGARPDRRGPGGSGCASGARAATGAVTGVVPWLERHQVALPLAAIAAGAGIGLLIPGARHLEAAIEPVLALLLFATFLGVPFAALGRALRDVRFLAAVAVADFVVVPLIAYGLSRFVADDPALLFGVLLVLLTPCVDYVIVFAGLAGGAADRLLAAAPLLMLAQILLLPVYLLLMIGPEGVAVVDVGPFVRALLVLIVLPLTAAGVVQAIARRHPAGRAVERSMQATMVPLLMATLLTVVASQAAAVGAAAGRLVVLVPVYAAFVVLATVVGIGLGTLFRLDVPATRALAFSAATRNSLVVLPLAIALPASLALAPLVVVTQTLVELVGMVVLVRVMPRLVPSAAAGDPRDAVG</sequence>
<dbReference type="GO" id="GO:0015297">
    <property type="term" value="F:antiporter activity"/>
    <property type="evidence" value="ECO:0007669"/>
    <property type="project" value="InterPro"/>
</dbReference>
<feature type="transmembrane region" description="Helical" evidence="9">
    <location>
        <begin position="347"/>
        <end position="364"/>
    </location>
</feature>
<feature type="compositionally biased region" description="Basic residues" evidence="8">
    <location>
        <begin position="242"/>
        <end position="262"/>
    </location>
</feature>
<comment type="similarity">
    <text evidence="2">Belongs to the arsenical resistance-3 (ACR3) (TC 2.A.59) family.</text>
</comment>
<dbReference type="Gene3D" id="1.20.1530.20">
    <property type="match status" value="1"/>
</dbReference>
<evidence type="ECO:0000256" key="7">
    <source>
        <dbReference type="ARBA" id="ARBA00023136"/>
    </source>
</evidence>
<keyword evidence="7 9" id="KW-0472">Membrane</keyword>
<keyword evidence="3" id="KW-0813">Transport</keyword>
<feature type="region of interest" description="Disordered" evidence="8">
    <location>
        <begin position="51"/>
        <end position="298"/>
    </location>
</feature>
<gene>
    <name evidence="10" type="ORF">C5E16_14090</name>
</gene>
<dbReference type="GO" id="GO:0015104">
    <property type="term" value="F:antimonite transmembrane transporter activity"/>
    <property type="evidence" value="ECO:0007669"/>
    <property type="project" value="TreeGrafter"/>
</dbReference>
<evidence type="ECO:0000256" key="1">
    <source>
        <dbReference type="ARBA" id="ARBA00004651"/>
    </source>
</evidence>
<feature type="compositionally biased region" description="Basic residues" evidence="8">
    <location>
        <begin position="129"/>
        <end position="157"/>
    </location>
</feature>
<proteinExistence type="inferred from homology"/>
<evidence type="ECO:0000256" key="4">
    <source>
        <dbReference type="ARBA" id="ARBA00022475"/>
    </source>
</evidence>
<keyword evidence="5 9" id="KW-0812">Transmembrane</keyword>
<feature type="transmembrane region" description="Helical" evidence="9">
    <location>
        <begin position="371"/>
        <end position="390"/>
    </location>
</feature>
<feature type="transmembrane region" description="Helical" evidence="9">
    <location>
        <begin position="537"/>
        <end position="560"/>
    </location>
</feature>
<dbReference type="PANTHER" id="PTHR43057:SF1">
    <property type="entry name" value="ARSENICAL-RESISTANCE PROTEIN 3"/>
    <property type="match status" value="1"/>
</dbReference>
<evidence type="ECO:0000256" key="8">
    <source>
        <dbReference type="SAM" id="MobiDB-lite"/>
    </source>
</evidence>
<feature type="transmembrane region" description="Helical" evidence="9">
    <location>
        <begin position="468"/>
        <end position="490"/>
    </location>
</feature>
<dbReference type="PANTHER" id="PTHR43057">
    <property type="entry name" value="ARSENITE EFFLUX TRANSPORTER"/>
    <property type="match status" value="1"/>
</dbReference>
<evidence type="ECO:0000313" key="11">
    <source>
        <dbReference type="Proteomes" id="UP000239241"/>
    </source>
</evidence>
<dbReference type="GO" id="GO:0015105">
    <property type="term" value="F:arsenite transmembrane transporter activity"/>
    <property type="evidence" value="ECO:0007669"/>
    <property type="project" value="TreeGrafter"/>
</dbReference>
<dbReference type="EMBL" id="PSXY01000032">
    <property type="protein sequence ID" value="PPF64860.1"/>
    <property type="molecule type" value="Genomic_DNA"/>
</dbReference>
<feature type="compositionally biased region" description="Basic residues" evidence="8">
    <location>
        <begin position="163"/>
        <end position="194"/>
    </location>
</feature>
<comment type="subcellular location">
    <subcellularLocation>
        <location evidence="1">Cell membrane</location>
        <topology evidence="1">Multi-pass membrane protein</topology>
    </subcellularLocation>
</comment>
<evidence type="ECO:0008006" key="12">
    <source>
        <dbReference type="Google" id="ProtNLM"/>
    </source>
</evidence>
<evidence type="ECO:0000256" key="3">
    <source>
        <dbReference type="ARBA" id="ARBA00022448"/>
    </source>
</evidence>
<name>A0A2S5VNZ9_9MICO</name>
<feature type="transmembrane region" description="Helical" evidence="9">
    <location>
        <begin position="510"/>
        <end position="531"/>
    </location>
</feature>
<dbReference type="GO" id="GO:0005886">
    <property type="term" value="C:plasma membrane"/>
    <property type="evidence" value="ECO:0007669"/>
    <property type="project" value="UniProtKB-SubCell"/>
</dbReference>
<comment type="caution">
    <text evidence="10">The sequence shown here is derived from an EMBL/GenBank/DDBJ whole genome shotgun (WGS) entry which is preliminary data.</text>
</comment>
<organism evidence="10 11">
    <name type="scientific">Clavibacter michiganensis</name>
    <dbReference type="NCBI Taxonomy" id="28447"/>
    <lineage>
        <taxon>Bacteria</taxon>
        <taxon>Bacillati</taxon>
        <taxon>Actinomycetota</taxon>
        <taxon>Actinomycetes</taxon>
        <taxon>Micrococcales</taxon>
        <taxon>Microbacteriaceae</taxon>
        <taxon>Clavibacter</taxon>
    </lineage>
</organism>
<keyword evidence="6 9" id="KW-1133">Transmembrane helix</keyword>
<evidence type="ECO:0000256" key="2">
    <source>
        <dbReference type="ARBA" id="ARBA00010110"/>
    </source>
</evidence>
<feature type="transmembrane region" description="Helical" evidence="9">
    <location>
        <begin position="432"/>
        <end position="456"/>
    </location>
</feature>
<feature type="compositionally biased region" description="Basic residues" evidence="8">
    <location>
        <begin position="202"/>
        <end position="219"/>
    </location>
</feature>
<feature type="transmembrane region" description="Helical" evidence="9">
    <location>
        <begin position="402"/>
        <end position="425"/>
    </location>
</feature>
<evidence type="ECO:0000313" key="10">
    <source>
        <dbReference type="EMBL" id="PPF64860.1"/>
    </source>
</evidence>
<keyword evidence="4" id="KW-1003">Cell membrane</keyword>
<dbReference type="AlphaFoldDB" id="A0A2S5VNZ9"/>
<feature type="compositionally biased region" description="Low complexity" evidence="8">
    <location>
        <begin position="220"/>
        <end position="233"/>
    </location>
</feature>